<comment type="caution">
    <text evidence="1">The sequence shown here is derived from an EMBL/GenBank/DDBJ whole genome shotgun (WGS) entry which is preliminary data.</text>
</comment>
<protein>
    <submittedName>
        <fullName evidence="1">Uncharacterized protein</fullName>
    </submittedName>
</protein>
<feature type="non-terminal residue" evidence="1">
    <location>
        <position position="1"/>
    </location>
</feature>
<dbReference type="AlphaFoldDB" id="A0A6V8P4X8"/>
<evidence type="ECO:0000313" key="2">
    <source>
        <dbReference type="Proteomes" id="UP000543224"/>
    </source>
</evidence>
<reference evidence="1 2" key="1">
    <citation type="journal article" date="2020" name="Front. Microbiol.">
        <title>Single-cell genomics of novel Actinobacteria with the Wood-Ljungdahl pathway discovered in a serpentinizing system.</title>
        <authorList>
            <person name="Merino N."/>
            <person name="Kawai M."/>
            <person name="Boyd E.S."/>
            <person name="Colman D.R."/>
            <person name="McGlynn S.E."/>
            <person name="Nealson K.H."/>
            <person name="Kurokawa K."/>
            <person name="Hongoh Y."/>
        </authorList>
    </citation>
    <scope>NUCLEOTIDE SEQUENCE [LARGE SCALE GENOMIC DNA]</scope>
    <source>
        <strain evidence="1 2">S25</strain>
    </source>
</reference>
<name>A0A6V8P4X8_9ACTN</name>
<organism evidence="1 2">
    <name type="scientific">Candidatus Hakubella thermalkaliphila</name>
    <dbReference type="NCBI Taxonomy" id="2754717"/>
    <lineage>
        <taxon>Bacteria</taxon>
        <taxon>Bacillati</taxon>
        <taxon>Actinomycetota</taxon>
        <taxon>Actinomycetota incertae sedis</taxon>
        <taxon>Candidatus Hakubellales</taxon>
        <taxon>Candidatus Hakubellaceae</taxon>
        <taxon>Candidatus Hakubella</taxon>
    </lineage>
</organism>
<evidence type="ECO:0000313" key="1">
    <source>
        <dbReference type="EMBL" id="GFP25836.1"/>
    </source>
</evidence>
<gene>
    <name evidence="1" type="ORF">HKBW3S25_01317</name>
</gene>
<dbReference type="EMBL" id="BLRX01000226">
    <property type="protein sequence ID" value="GFP25836.1"/>
    <property type="molecule type" value="Genomic_DNA"/>
</dbReference>
<sequence length="123" mass="14494">CVYQPEAMDEIHSILSSVDAVLLTEEVPPASRREILIRCFELGREVYVIPDLYEVLLKKSLTSKIGDTPKNKTNIYQGYVNQHYEPDRKRHFTFPLRQIDKLVHVITPLKIFKTPDKFLHWRD</sequence>
<accession>A0A6V8P4X8</accession>
<dbReference type="Proteomes" id="UP000543224">
    <property type="component" value="Unassembled WGS sequence"/>
</dbReference>
<proteinExistence type="predicted"/>